<reference evidence="1 2" key="1">
    <citation type="journal article" date="2019" name="Nat. Commun.">
        <title>A new type of DNA phosphorothioation-based antiviral system in archaea.</title>
        <authorList>
            <person name="Xiong L."/>
            <person name="Liu S."/>
            <person name="Chen S."/>
            <person name="Xiao Y."/>
            <person name="Zhu B."/>
            <person name="Gao Y."/>
            <person name="Zhang Y."/>
            <person name="Chen B."/>
            <person name="Luo J."/>
            <person name="Deng Z."/>
            <person name="Chen X."/>
            <person name="Wang L."/>
            <person name="Chen S."/>
        </authorList>
    </citation>
    <scope>NUCLEOTIDE SEQUENCE [LARGE SCALE GENOMIC DNA]</scope>
    <source>
        <strain evidence="1 2">CBA1105</strain>
    </source>
</reference>
<dbReference type="GeneID" id="39846399"/>
<evidence type="ECO:0000313" key="1">
    <source>
        <dbReference type="EMBL" id="QCC49883.1"/>
    </source>
</evidence>
<organism evidence="1 2">
    <name type="scientific">Halapricum salinum</name>
    <dbReference type="NCBI Taxonomy" id="1457250"/>
    <lineage>
        <taxon>Archaea</taxon>
        <taxon>Methanobacteriati</taxon>
        <taxon>Methanobacteriota</taxon>
        <taxon>Stenosarchaea group</taxon>
        <taxon>Halobacteria</taxon>
        <taxon>Halobacteriales</taxon>
        <taxon>Haloarculaceae</taxon>
        <taxon>Halapricum</taxon>
    </lineage>
</organism>
<name>A0A4D6H7T6_9EURY</name>
<dbReference type="KEGG" id="hsn:DV733_00985"/>
<dbReference type="RefSeq" id="WP_049993327.1">
    <property type="nucleotide sequence ID" value="NZ_CP031310.1"/>
</dbReference>
<dbReference type="AlphaFoldDB" id="A0A4D6H7T6"/>
<accession>A0A4D6H7T6</accession>
<evidence type="ECO:0000313" key="2">
    <source>
        <dbReference type="Proteomes" id="UP000296706"/>
    </source>
</evidence>
<dbReference type="EMBL" id="CP031310">
    <property type="protein sequence ID" value="QCC49883.1"/>
    <property type="molecule type" value="Genomic_DNA"/>
</dbReference>
<gene>
    <name evidence="1" type="ORF">DV733_00985</name>
</gene>
<keyword evidence="2" id="KW-1185">Reference proteome</keyword>
<proteinExistence type="predicted"/>
<dbReference type="Proteomes" id="UP000296706">
    <property type="component" value="Chromosome"/>
</dbReference>
<sequence length="82" mass="8936">MVRKITLFEIHLDDARFGTNETVEESEDTVADTQSDGPSVAKLVFASLFVSVAVTVIVRRLFGAGDDGFEETESPVEVEIDS</sequence>
<protein>
    <submittedName>
        <fullName evidence="1">Uncharacterized protein</fullName>
    </submittedName>
</protein>
<dbReference type="STRING" id="1457250.GCA_000755225_02490"/>